<evidence type="ECO:0000259" key="2">
    <source>
        <dbReference type="Pfam" id="PF01648"/>
    </source>
</evidence>
<evidence type="ECO:0000313" key="4">
    <source>
        <dbReference type="Proteomes" id="UP001055868"/>
    </source>
</evidence>
<sequence>MIATLGTTVGAVAEAALPLGGLPSLAAPEDLVAAGARQGAHAERTLAGRVALRLLLAHVLGAPAAEAPLLPIERTCDVCGEPHGRPRTAGAALSGSASGPHVLVAVAACEDGAEEPPPLGVDIQELPRTLWDGFDAAVLHPDEHLTEPAGTRARVDLWTRKEAVLKAAGVGLRIDPHRLRLVPRLTRGVRQWAVHECSPRPTLGLVVEDLPGEVPCALATSADSRRPMRAHDLGPLLPAAR</sequence>
<dbReference type="GO" id="GO:0016740">
    <property type="term" value="F:transferase activity"/>
    <property type="evidence" value="ECO:0007669"/>
    <property type="project" value="UniProtKB-KW"/>
</dbReference>
<reference evidence="3" key="1">
    <citation type="submission" date="2022-05" db="EMBL/GenBank/DDBJ databases">
        <title>Genomic analysis of Brachybacterium sp. CBA3104.</title>
        <authorList>
            <person name="Roh S.W."/>
            <person name="Kim Y.B."/>
            <person name="Kim Y."/>
        </authorList>
    </citation>
    <scope>NUCLEOTIDE SEQUENCE</scope>
    <source>
        <strain evidence="3">CBA3104</strain>
    </source>
</reference>
<dbReference type="EMBL" id="CP097218">
    <property type="protein sequence ID" value="UQN29836.1"/>
    <property type="molecule type" value="Genomic_DNA"/>
</dbReference>
<proteinExistence type="predicted"/>
<gene>
    <name evidence="3" type="ORF">M4486_00330</name>
</gene>
<evidence type="ECO:0000256" key="1">
    <source>
        <dbReference type="ARBA" id="ARBA00022679"/>
    </source>
</evidence>
<dbReference type="Pfam" id="PF01648">
    <property type="entry name" value="ACPS"/>
    <property type="match status" value="1"/>
</dbReference>
<keyword evidence="1 3" id="KW-0808">Transferase</keyword>
<accession>A0ABY4N6Y1</accession>
<dbReference type="InterPro" id="IPR008278">
    <property type="entry name" value="4-PPantetheinyl_Trfase_dom"/>
</dbReference>
<dbReference type="Proteomes" id="UP001055868">
    <property type="component" value="Chromosome"/>
</dbReference>
<dbReference type="RefSeq" id="WP_249479013.1">
    <property type="nucleotide sequence ID" value="NZ_CP097218.1"/>
</dbReference>
<evidence type="ECO:0000313" key="3">
    <source>
        <dbReference type="EMBL" id="UQN29836.1"/>
    </source>
</evidence>
<feature type="domain" description="4'-phosphopantetheinyl transferase" evidence="2">
    <location>
        <begin position="118"/>
        <end position="183"/>
    </location>
</feature>
<keyword evidence="4" id="KW-1185">Reference proteome</keyword>
<organism evidence="3 4">
    <name type="scientific">Brachybacterium kimchii</name>
    <dbReference type="NCBI Taxonomy" id="2942909"/>
    <lineage>
        <taxon>Bacteria</taxon>
        <taxon>Bacillati</taxon>
        <taxon>Actinomycetota</taxon>
        <taxon>Actinomycetes</taxon>
        <taxon>Micrococcales</taxon>
        <taxon>Dermabacteraceae</taxon>
        <taxon>Brachybacterium</taxon>
    </lineage>
</organism>
<name>A0ABY4N6Y1_9MICO</name>
<protein>
    <submittedName>
        <fullName evidence="3">4'-phosphopantetheinyl transferase superfamily protein</fullName>
    </submittedName>
</protein>
<dbReference type="Gene3D" id="3.90.470.20">
    <property type="entry name" value="4'-phosphopantetheinyl transferase domain"/>
    <property type="match status" value="1"/>
</dbReference>
<dbReference type="InterPro" id="IPR037143">
    <property type="entry name" value="4-PPantetheinyl_Trfase_dom_sf"/>
</dbReference>
<dbReference type="SUPFAM" id="SSF56214">
    <property type="entry name" value="4'-phosphopantetheinyl transferase"/>
    <property type="match status" value="1"/>
</dbReference>